<protein>
    <recommendedName>
        <fullName evidence="7">2-aminoethylphosphonate--pyruvate transaminase</fullName>
        <ecNumber evidence="7">2.6.1.37</ecNumber>
    </recommendedName>
    <alternativeName>
        <fullName evidence="7">2-aminoethylphosphonate aminotransferase</fullName>
    </alternativeName>
    <alternativeName>
        <fullName evidence="7">AEP transaminase</fullName>
        <shortName evidence="7">AEPT</shortName>
    </alternativeName>
</protein>
<reference evidence="11 12" key="1">
    <citation type="journal article" date="2019" name="Environ. Microbiol.">
        <title>Species interactions and distinct microbial communities in high Arctic permafrost affected cryosols are associated with the CH4 and CO2 gas fluxes.</title>
        <authorList>
            <person name="Altshuler I."/>
            <person name="Hamel J."/>
            <person name="Turney S."/>
            <person name="Magnuson E."/>
            <person name="Levesque R."/>
            <person name="Greer C."/>
            <person name="Whyte L.G."/>
        </authorList>
    </citation>
    <scope>NUCLEOTIDE SEQUENCE [LARGE SCALE GENOMIC DNA]</scope>
    <source>
        <strain evidence="11 12">S9.3B</strain>
    </source>
</reference>
<evidence type="ECO:0000313" key="12">
    <source>
        <dbReference type="Proteomes" id="UP000317078"/>
    </source>
</evidence>
<dbReference type="InterPro" id="IPR024169">
    <property type="entry name" value="SP_NH2Trfase/AEP_transaminase"/>
</dbReference>
<dbReference type="InterPro" id="IPR000192">
    <property type="entry name" value="Aminotrans_V_dom"/>
</dbReference>
<dbReference type="Pfam" id="PF00266">
    <property type="entry name" value="Aminotran_5"/>
    <property type="match status" value="1"/>
</dbReference>
<keyword evidence="5 7" id="KW-0670">Pyruvate</keyword>
<keyword evidence="2 7" id="KW-0032">Aminotransferase</keyword>
<dbReference type="RefSeq" id="WP_140881531.1">
    <property type="nucleotide sequence ID" value="NZ_RCZP01000002.1"/>
</dbReference>
<comment type="cofactor">
    <cofactor evidence="1 7 9">
        <name>pyridoxal 5'-phosphate</name>
        <dbReference type="ChEBI" id="CHEBI:597326"/>
    </cofactor>
</comment>
<dbReference type="InterPro" id="IPR012703">
    <property type="entry name" value="NH2EtPonate_pyrv_transaminase"/>
</dbReference>
<evidence type="ECO:0000256" key="4">
    <source>
        <dbReference type="ARBA" id="ARBA00022898"/>
    </source>
</evidence>
<dbReference type="OrthoDB" id="9766472at2"/>
<feature type="domain" description="Aminotransferase class V" evidence="10">
    <location>
        <begin position="61"/>
        <end position="302"/>
    </location>
</feature>
<evidence type="ECO:0000256" key="2">
    <source>
        <dbReference type="ARBA" id="ARBA00022576"/>
    </source>
</evidence>
<dbReference type="EMBL" id="RCZP01000002">
    <property type="protein sequence ID" value="TPG60602.1"/>
    <property type="molecule type" value="Genomic_DNA"/>
</dbReference>
<evidence type="ECO:0000256" key="1">
    <source>
        <dbReference type="ARBA" id="ARBA00001933"/>
    </source>
</evidence>
<evidence type="ECO:0000259" key="10">
    <source>
        <dbReference type="Pfam" id="PF00266"/>
    </source>
</evidence>
<comment type="caution">
    <text evidence="11">The sequence shown here is derived from an EMBL/GenBank/DDBJ whole genome shotgun (WGS) entry which is preliminary data.</text>
</comment>
<feature type="binding site" evidence="8">
    <location>
        <position position="337"/>
    </location>
    <ligand>
        <name>substrate</name>
    </ligand>
</feature>
<comment type="subunit">
    <text evidence="7">Homodimer.</text>
</comment>
<keyword evidence="4 7" id="KW-0663">Pyridoxal phosphate</keyword>
<dbReference type="PANTHER" id="PTHR42778">
    <property type="entry name" value="2-AMINOETHYLPHOSPHONATE--PYRUVATE TRANSAMINASE"/>
    <property type="match status" value="1"/>
</dbReference>
<proteinExistence type="inferred from homology"/>
<evidence type="ECO:0000256" key="9">
    <source>
        <dbReference type="PIRSR" id="PIRSR000524-50"/>
    </source>
</evidence>
<dbReference type="Gene3D" id="3.40.640.10">
    <property type="entry name" value="Type I PLP-dependent aspartate aminotransferase-like (Major domain)"/>
    <property type="match status" value="1"/>
</dbReference>
<dbReference type="PANTHER" id="PTHR42778:SF1">
    <property type="entry name" value="2-AMINOETHYLPHOSPHONATE--PYRUVATE TRANSAMINASE"/>
    <property type="match status" value="1"/>
</dbReference>
<dbReference type="InterPro" id="IPR015422">
    <property type="entry name" value="PyrdxlP-dep_Trfase_small"/>
</dbReference>
<dbReference type="InterPro" id="IPR015421">
    <property type="entry name" value="PyrdxlP-dep_Trfase_major"/>
</dbReference>
<dbReference type="EC" id="2.6.1.37" evidence="7"/>
<dbReference type="InterPro" id="IPR015424">
    <property type="entry name" value="PyrdxlP-dep_Trfase"/>
</dbReference>
<dbReference type="AlphaFoldDB" id="A0A502GG64"/>
<name>A0A502GG64_9PROT</name>
<comment type="function">
    <text evidence="7">Involved in phosphonate degradation.</text>
</comment>
<evidence type="ECO:0000256" key="7">
    <source>
        <dbReference type="HAMAP-Rule" id="MF_01376"/>
    </source>
</evidence>
<dbReference type="Gene3D" id="3.90.1150.10">
    <property type="entry name" value="Aspartate Aminotransferase, domain 1"/>
    <property type="match status" value="1"/>
</dbReference>
<organism evidence="11 12">
    <name type="scientific">Muricoccus nepalensis</name>
    <dbReference type="NCBI Taxonomy" id="1854500"/>
    <lineage>
        <taxon>Bacteria</taxon>
        <taxon>Pseudomonadati</taxon>
        <taxon>Pseudomonadota</taxon>
        <taxon>Alphaproteobacteria</taxon>
        <taxon>Acetobacterales</taxon>
        <taxon>Roseomonadaceae</taxon>
        <taxon>Muricoccus</taxon>
    </lineage>
</organism>
<dbReference type="NCBIfam" id="TIGR02326">
    <property type="entry name" value="transamin_PhnW"/>
    <property type="match status" value="1"/>
</dbReference>
<evidence type="ECO:0000256" key="5">
    <source>
        <dbReference type="ARBA" id="ARBA00023317"/>
    </source>
</evidence>
<comment type="catalytic activity">
    <reaction evidence="6 7">
        <text>(2-aminoethyl)phosphonate + pyruvate = phosphonoacetaldehyde + L-alanine</text>
        <dbReference type="Rhea" id="RHEA:17021"/>
        <dbReference type="ChEBI" id="CHEBI:15361"/>
        <dbReference type="ChEBI" id="CHEBI:57418"/>
        <dbReference type="ChEBI" id="CHEBI:57972"/>
        <dbReference type="ChEBI" id="CHEBI:58383"/>
        <dbReference type="EC" id="2.6.1.37"/>
    </reaction>
</comment>
<sequence>MTDGPILLTPGPLTTAIETRRAMLRDWGSRDPAFIALTAELRDRLLRVAKGEGTHAAVPLQGSGTFIVEAAIATLVAPGDKLLVLVNGAYGERMVTIARRLGRAVEALRWAEDRSVEPARVAAALRADPAITHVALVHCETTTGILNPLEAVAAAVAEAGRALLLDAMSSFGALPLDLSATPVTAVLASSNKCLEGVPGLGFALVEPAALERARGASPSLSLDLHAQWRGFEADGQWRFTPPVQVVAALVEALRLLEAEGGPEARHARYRDNFDTLLAGMQRLGFALFLDERVQAPIIATFHLPPARGLAFRALYDALAARGFLIYPGKLTQAETFRIGCIGALDRRDFARLLEAVEGSLRVLEAA</sequence>
<dbReference type="Proteomes" id="UP000317078">
    <property type="component" value="Unassembled WGS sequence"/>
</dbReference>
<dbReference type="GO" id="GO:0019700">
    <property type="term" value="P:organic phosphonate catabolic process"/>
    <property type="evidence" value="ECO:0007669"/>
    <property type="project" value="UniProtKB-UniRule"/>
</dbReference>
<comment type="similarity">
    <text evidence="7">Belongs to the class-V pyridoxal-phosphate-dependent aminotransferase family. PhnW subfamily.</text>
</comment>
<evidence type="ECO:0000256" key="3">
    <source>
        <dbReference type="ARBA" id="ARBA00022679"/>
    </source>
</evidence>
<dbReference type="NCBIfam" id="TIGR03301">
    <property type="entry name" value="PhnW-AepZ"/>
    <property type="match status" value="1"/>
</dbReference>
<dbReference type="PIRSF" id="PIRSF000524">
    <property type="entry name" value="SPT"/>
    <property type="match status" value="1"/>
</dbReference>
<dbReference type="HAMAP" id="MF_01376">
    <property type="entry name" value="PhnW_aminotrans_5"/>
    <property type="match status" value="1"/>
</dbReference>
<gene>
    <name evidence="7" type="primary">phnW</name>
    <name evidence="11" type="ORF">EAH89_04400</name>
</gene>
<accession>A0A502GG64</accession>
<evidence type="ECO:0000313" key="11">
    <source>
        <dbReference type="EMBL" id="TPG60602.1"/>
    </source>
</evidence>
<evidence type="ECO:0000256" key="6">
    <source>
        <dbReference type="ARBA" id="ARBA00049460"/>
    </source>
</evidence>
<keyword evidence="12" id="KW-1185">Reference proteome</keyword>
<dbReference type="NCBIfam" id="NF010006">
    <property type="entry name" value="PRK13479.1"/>
    <property type="match status" value="1"/>
</dbReference>
<dbReference type="SUPFAM" id="SSF53383">
    <property type="entry name" value="PLP-dependent transferases"/>
    <property type="match status" value="1"/>
</dbReference>
<evidence type="ECO:0000256" key="8">
    <source>
        <dbReference type="PIRSR" id="PIRSR000524-1"/>
    </source>
</evidence>
<keyword evidence="3 7" id="KW-0808">Transferase</keyword>
<feature type="modified residue" description="N6-(pyridoxal phosphate)lysine" evidence="7 9">
    <location>
        <position position="192"/>
    </location>
</feature>
<dbReference type="GO" id="GO:0047304">
    <property type="term" value="F:2-aminoethylphosphonate-pyruvate transaminase activity"/>
    <property type="evidence" value="ECO:0007669"/>
    <property type="project" value="UniProtKB-UniRule"/>
</dbReference>